<dbReference type="STRING" id="1618566.UR35_C0003G0002"/>
<evidence type="ECO:0000313" key="2">
    <source>
        <dbReference type="Proteomes" id="UP000034778"/>
    </source>
</evidence>
<sequence>MKNKKVLFILVSILVLSLIGWVSYIKFKGNNTVGQNDNKNGVFASVKDALTQKMTLSCEFTDETGTIVKSYIKNGAVRVTSTGTGGGQSNEIIIKDQKMYMWDSKTKEGFVYSINEENGNSEAVKSDSYFEAIDKYKDSCKIATVMDSYFTIPTDVNFQDMSKLLEDLQKYGNSK</sequence>
<proteinExistence type="predicted"/>
<dbReference type="AlphaFoldDB" id="A0A0G0C1M9"/>
<dbReference type="Proteomes" id="UP000034778">
    <property type="component" value="Unassembled WGS sequence"/>
</dbReference>
<reference evidence="1 2" key="1">
    <citation type="journal article" date="2015" name="Nature">
        <title>rRNA introns, odd ribosomes, and small enigmatic genomes across a large radiation of phyla.</title>
        <authorList>
            <person name="Brown C.T."/>
            <person name="Hug L.A."/>
            <person name="Thomas B.C."/>
            <person name="Sharon I."/>
            <person name="Castelle C.J."/>
            <person name="Singh A."/>
            <person name="Wilkins M.J."/>
            <person name="Williams K.H."/>
            <person name="Banfield J.F."/>
        </authorList>
    </citation>
    <scope>NUCLEOTIDE SEQUENCE [LARGE SCALE GENOMIC DNA]</scope>
</reference>
<name>A0A0G0C1M9_9BACT</name>
<accession>A0A0G0C1M9</accession>
<dbReference type="EMBL" id="LBOW01000003">
    <property type="protein sequence ID" value="KKP45060.1"/>
    <property type="molecule type" value="Genomic_DNA"/>
</dbReference>
<organism evidence="1 2">
    <name type="scientific">Candidatus Woesebacteria bacterium GW2011_GWB1_33_22</name>
    <dbReference type="NCBI Taxonomy" id="1618566"/>
    <lineage>
        <taxon>Bacteria</taxon>
        <taxon>Candidatus Woeseibacteriota</taxon>
    </lineage>
</organism>
<comment type="caution">
    <text evidence="1">The sequence shown here is derived from an EMBL/GenBank/DDBJ whole genome shotgun (WGS) entry which is preliminary data.</text>
</comment>
<gene>
    <name evidence="1" type="ORF">UR35_C0003G0002</name>
</gene>
<evidence type="ECO:0000313" key="1">
    <source>
        <dbReference type="EMBL" id="KKP45060.1"/>
    </source>
</evidence>
<protein>
    <submittedName>
        <fullName evidence="1">Uncharacterized protein</fullName>
    </submittedName>
</protein>